<protein>
    <submittedName>
        <fullName evidence="1">Uncharacterized protein</fullName>
    </submittedName>
</protein>
<sequence length="239" mass="27313">MSQESEIHQTVYSYIFEKRPASQYAGIDKLRESQGWKITIQCHGSILSQFQGLASDNWRVLKQLHPDIQIELFFETNSQSRREVEFFIVPDLPITQLCCSFTVCKSENSSIMDIDALLSHLLACKTNEHLVAFSLAWILPIPDLASIFIPFLQDCIKLKCLQLFIIYPANGIDFLARPWLGNRPESLEKVFIDISDVGNKGNYRSLMNLVTEYVSILKVIGLNLDVKLNYGKTIFRESS</sequence>
<gene>
    <name evidence="1" type="ORF">AVEN_1566_1</name>
</gene>
<dbReference type="AlphaFoldDB" id="A0A4Y2DSX8"/>
<dbReference type="EMBL" id="BGPR01000414">
    <property type="protein sequence ID" value="GBM18938.1"/>
    <property type="molecule type" value="Genomic_DNA"/>
</dbReference>
<proteinExistence type="predicted"/>
<reference evidence="1 2" key="1">
    <citation type="journal article" date="2019" name="Sci. Rep.">
        <title>Orb-weaving spider Araneus ventricosus genome elucidates the spidroin gene catalogue.</title>
        <authorList>
            <person name="Kono N."/>
            <person name="Nakamura H."/>
            <person name="Ohtoshi R."/>
            <person name="Moran D.A.P."/>
            <person name="Shinohara A."/>
            <person name="Yoshida Y."/>
            <person name="Fujiwara M."/>
            <person name="Mori M."/>
            <person name="Tomita M."/>
            <person name="Arakawa K."/>
        </authorList>
    </citation>
    <scope>NUCLEOTIDE SEQUENCE [LARGE SCALE GENOMIC DNA]</scope>
</reference>
<dbReference type="OrthoDB" id="6409609at2759"/>
<dbReference type="Proteomes" id="UP000499080">
    <property type="component" value="Unassembled WGS sequence"/>
</dbReference>
<comment type="caution">
    <text evidence="1">The sequence shown here is derived from an EMBL/GenBank/DDBJ whole genome shotgun (WGS) entry which is preliminary data.</text>
</comment>
<keyword evidence="2" id="KW-1185">Reference proteome</keyword>
<name>A0A4Y2DSX8_ARAVE</name>
<evidence type="ECO:0000313" key="2">
    <source>
        <dbReference type="Proteomes" id="UP000499080"/>
    </source>
</evidence>
<organism evidence="1 2">
    <name type="scientific">Araneus ventricosus</name>
    <name type="common">Orbweaver spider</name>
    <name type="synonym">Epeira ventricosa</name>
    <dbReference type="NCBI Taxonomy" id="182803"/>
    <lineage>
        <taxon>Eukaryota</taxon>
        <taxon>Metazoa</taxon>
        <taxon>Ecdysozoa</taxon>
        <taxon>Arthropoda</taxon>
        <taxon>Chelicerata</taxon>
        <taxon>Arachnida</taxon>
        <taxon>Araneae</taxon>
        <taxon>Araneomorphae</taxon>
        <taxon>Entelegynae</taxon>
        <taxon>Araneoidea</taxon>
        <taxon>Araneidae</taxon>
        <taxon>Araneus</taxon>
    </lineage>
</organism>
<accession>A0A4Y2DSX8</accession>
<evidence type="ECO:0000313" key="1">
    <source>
        <dbReference type="EMBL" id="GBM18938.1"/>
    </source>
</evidence>